<keyword evidence="2" id="KW-0964">Secreted</keyword>
<dbReference type="InterPro" id="IPR045860">
    <property type="entry name" value="Snake_toxin-like_sf"/>
</dbReference>
<dbReference type="EMBL" id="CAUEEQ010078262">
    <property type="protein sequence ID" value="CAJ0967362.1"/>
    <property type="molecule type" value="Genomic_DNA"/>
</dbReference>
<dbReference type="CDD" id="cd23572">
    <property type="entry name" value="TFP_LU_ECD_PINLYP_rpt2"/>
    <property type="match status" value="1"/>
</dbReference>
<evidence type="ECO:0000313" key="4">
    <source>
        <dbReference type="EMBL" id="CAJ0967362.1"/>
    </source>
</evidence>
<feature type="signal peptide" evidence="3">
    <location>
        <begin position="1"/>
        <end position="20"/>
    </location>
</feature>
<dbReference type="PANTHER" id="PTHR20914:SF25">
    <property type="entry name" value="PHOSPHOLIPASE A2 INHIBITOR AND LY6_PLAUR DOMAIN-CONTAINING PROTEIN"/>
    <property type="match status" value="1"/>
</dbReference>
<protein>
    <recommendedName>
        <fullName evidence="6">Phospholipase A2 inhibitor and Ly6/PLAUR domain-containing protein-like</fullName>
    </recommendedName>
</protein>
<reference evidence="4" key="1">
    <citation type="submission" date="2023-07" db="EMBL/GenBank/DDBJ databases">
        <authorList>
            <person name="Stuckert A."/>
        </authorList>
    </citation>
    <scope>NUCLEOTIDE SEQUENCE</scope>
</reference>
<evidence type="ECO:0000256" key="2">
    <source>
        <dbReference type="ARBA" id="ARBA00022525"/>
    </source>
</evidence>
<evidence type="ECO:0000256" key="3">
    <source>
        <dbReference type="SAM" id="SignalP"/>
    </source>
</evidence>
<feature type="chain" id="PRO_5045830407" description="Phospholipase A2 inhibitor and Ly6/PLAUR domain-containing protein-like" evidence="3">
    <location>
        <begin position="21"/>
        <end position="211"/>
    </location>
</feature>
<dbReference type="SUPFAM" id="SSF57302">
    <property type="entry name" value="Snake toxin-like"/>
    <property type="match status" value="2"/>
</dbReference>
<dbReference type="Proteomes" id="UP001176940">
    <property type="component" value="Unassembled WGS sequence"/>
</dbReference>
<proteinExistence type="predicted"/>
<sequence>MSSLIGILSLLSALAATSDALSCTQCTSDKTSCTGSSVSCSSGQLCGSIYSDSRAGPVSSTSFIRSCTPSSQCNFTGSMTIQYGYMRMVISCCGTDNCTPNVPLLPTFNMTKNGLVCRSCISGDSDWCYTSETMQCTGVEHMCLLQRSKAGSIKTAIRGCATKSICDLGKWTENIGGAATDVKFTCTSGGISVHKVLLAPAIVCLLLINFF</sequence>
<organism evidence="4 5">
    <name type="scientific">Ranitomeya imitator</name>
    <name type="common">mimic poison frog</name>
    <dbReference type="NCBI Taxonomy" id="111125"/>
    <lineage>
        <taxon>Eukaryota</taxon>
        <taxon>Metazoa</taxon>
        <taxon>Chordata</taxon>
        <taxon>Craniata</taxon>
        <taxon>Vertebrata</taxon>
        <taxon>Euteleostomi</taxon>
        <taxon>Amphibia</taxon>
        <taxon>Batrachia</taxon>
        <taxon>Anura</taxon>
        <taxon>Neobatrachia</taxon>
        <taxon>Hyloidea</taxon>
        <taxon>Dendrobatidae</taxon>
        <taxon>Dendrobatinae</taxon>
        <taxon>Ranitomeya</taxon>
    </lineage>
</organism>
<evidence type="ECO:0000256" key="1">
    <source>
        <dbReference type="ARBA" id="ARBA00004613"/>
    </source>
</evidence>
<dbReference type="PANTHER" id="PTHR20914">
    <property type="entry name" value="LY6/PLAUR DOMAIN-CONTAINING PROTEIN 8"/>
    <property type="match status" value="1"/>
</dbReference>
<name>A0ABN9MLT2_9NEOB</name>
<keyword evidence="3" id="KW-0732">Signal</keyword>
<evidence type="ECO:0000313" key="5">
    <source>
        <dbReference type="Proteomes" id="UP001176940"/>
    </source>
</evidence>
<keyword evidence="5" id="KW-1185">Reference proteome</keyword>
<dbReference type="Gene3D" id="2.10.60.10">
    <property type="entry name" value="CD59"/>
    <property type="match status" value="2"/>
</dbReference>
<gene>
    <name evidence="4" type="ORF">RIMI_LOCUS22165336</name>
</gene>
<accession>A0ABN9MLT2</accession>
<comment type="caution">
    <text evidence="4">The sequence shown here is derived from an EMBL/GenBank/DDBJ whole genome shotgun (WGS) entry which is preliminary data.</text>
</comment>
<evidence type="ECO:0008006" key="6">
    <source>
        <dbReference type="Google" id="ProtNLM"/>
    </source>
</evidence>
<comment type="subcellular location">
    <subcellularLocation>
        <location evidence="1">Secreted</location>
    </subcellularLocation>
</comment>
<dbReference type="InterPro" id="IPR050918">
    <property type="entry name" value="CNF-like_PLA2_Inhibitor"/>
</dbReference>